<keyword evidence="1" id="KW-0378">Hydrolase</keyword>
<dbReference type="CDD" id="cd05483">
    <property type="entry name" value="retropepsin_like_bacteria"/>
    <property type="match status" value="1"/>
</dbReference>
<dbReference type="Proteomes" id="UP000516028">
    <property type="component" value="Chromosome"/>
</dbReference>
<evidence type="ECO:0000256" key="2">
    <source>
        <dbReference type="SAM" id="SignalP"/>
    </source>
</evidence>
<sequence>MRLTTLARAAIPALLLALACAHAQAQQAALVGILGNKALLVIDGRSPRTLGTGESVSGIKVVSVGGDNAVVESEGTRHTLRLGDTPVHVSAQGAGGRQRLVLRADARGHFVNAGFINGKTVQYMIDTGATLVALSQSDAQRIGLSMKDAQPVMIGTGNGNVQAQRVRLESVRAGDIELRNVDAVVLPQPMPYILLGNSFLNAFQMTRTHDEMVLEKR</sequence>
<feature type="chain" id="PRO_5028857509" evidence="2">
    <location>
        <begin position="26"/>
        <end position="217"/>
    </location>
</feature>
<protein>
    <submittedName>
        <fullName evidence="4">Retroviral-like aspartic protease family protein</fullName>
    </submittedName>
</protein>
<proteinExistence type="predicted"/>
<evidence type="ECO:0000259" key="3">
    <source>
        <dbReference type="PROSITE" id="PS50175"/>
    </source>
</evidence>
<keyword evidence="5" id="KW-1185">Reference proteome</keyword>
<dbReference type="InterPro" id="IPR021109">
    <property type="entry name" value="Peptidase_aspartic_dom_sf"/>
</dbReference>
<dbReference type="InterPro" id="IPR001995">
    <property type="entry name" value="Peptidase_A2_cat"/>
</dbReference>
<dbReference type="KEGG" id="daer:H9K75_04295"/>
<dbReference type="NCBIfam" id="TIGR02281">
    <property type="entry name" value="clan_AA_DTGA"/>
    <property type="match status" value="1"/>
</dbReference>
<dbReference type="PROSITE" id="PS50175">
    <property type="entry name" value="ASP_PROT_RETROV"/>
    <property type="match status" value="1"/>
</dbReference>
<feature type="signal peptide" evidence="2">
    <location>
        <begin position="1"/>
        <end position="25"/>
    </location>
</feature>
<organism evidence="4 5">
    <name type="scientific">Diaphorobacter aerolatus</name>
    <dbReference type="NCBI Taxonomy" id="1288495"/>
    <lineage>
        <taxon>Bacteria</taxon>
        <taxon>Pseudomonadati</taxon>
        <taxon>Pseudomonadota</taxon>
        <taxon>Betaproteobacteria</taxon>
        <taxon>Burkholderiales</taxon>
        <taxon>Comamonadaceae</taxon>
        <taxon>Diaphorobacter</taxon>
    </lineage>
</organism>
<dbReference type="RefSeq" id="WP_187724890.1">
    <property type="nucleotide sequence ID" value="NZ_CP060783.1"/>
</dbReference>
<feature type="domain" description="Peptidase A2" evidence="3">
    <location>
        <begin position="121"/>
        <end position="199"/>
    </location>
</feature>
<dbReference type="InterPro" id="IPR034122">
    <property type="entry name" value="Retropepsin-like_bacterial"/>
</dbReference>
<dbReference type="SUPFAM" id="SSF50630">
    <property type="entry name" value="Acid proteases"/>
    <property type="match status" value="1"/>
</dbReference>
<dbReference type="AlphaFoldDB" id="A0A7H0GLY2"/>
<keyword evidence="2" id="KW-0732">Signal</keyword>
<accession>A0A7H0GLY2</accession>
<evidence type="ECO:0000256" key="1">
    <source>
        <dbReference type="ARBA" id="ARBA00022801"/>
    </source>
</evidence>
<evidence type="ECO:0000313" key="5">
    <source>
        <dbReference type="Proteomes" id="UP000516028"/>
    </source>
</evidence>
<dbReference type="Gene3D" id="2.40.70.10">
    <property type="entry name" value="Acid Proteases"/>
    <property type="match status" value="1"/>
</dbReference>
<evidence type="ECO:0000313" key="4">
    <source>
        <dbReference type="EMBL" id="QNP49298.1"/>
    </source>
</evidence>
<reference evidence="4 5" key="1">
    <citation type="submission" date="2020-08" db="EMBL/GenBank/DDBJ databases">
        <title>Genome sequence of Diaphorobacter aerolatus KACC 16536T.</title>
        <authorList>
            <person name="Hyun D.-W."/>
            <person name="Bae J.-W."/>
        </authorList>
    </citation>
    <scope>NUCLEOTIDE SEQUENCE [LARGE SCALE GENOMIC DNA]</scope>
    <source>
        <strain evidence="4 5">KACC 16536</strain>
    </source>
</reference>
<gene>
    <name evidence="4" type="ORF">H9K75_04295</name>
</gene>
<dbReference type="PROSITE" id="PS51257">
    <property type="entry name" value="PROKAR_LIPOPROTEIN"/>
    <property type="match status" value="1"/>
</dbReference>
<dbReference type="GO" id="GO:0004190">
    <property type="term" value="F:aspartic-type endopeptidase activity"/>
    <property type="evidence" value="ECO:0007669"/>
    <property type="project" value="InterPro"/>
</dbReference>
<name>A0A7H0GLY2_9BURK</name>
<dbReference type="Pfam" id="PF13975">
    <property type="entry name" value="gag-asp_proteas"/>
    <property type="match status" value="1"/>
</dbReference>
<dbReference type="InterPro" id="IPR011969">
    <property type="entry name" value="Clan_AA_Asp_peptidase_C"/>
</dbReference>
<keyword evidence="4" id="KW-0645">Protease</keyword>
<dbReference type="GO" id="GO:0006508">
    <property type="term" value="P:proteolysis"/>
    <property type="evidence" value="ECO:0007669"/>
    <property type="project" value="UniProtKB-KW"/>
</dbReference>
<dbReference type="EMBL" id="CP060783">
    <property type="protein sequence ID" value="QNP49298.1"/>
    <property type="molecule type" value="Genomic_DNA"/>
</dbReference>